<dbReference type="PANTHER" id="PTHR42760:SF133">
    <property type="entry name" value="3-OXOACYL-[ACYL-CARRIER-PROTEIN] REDUCTASE"/>
    <property type="match status" value="1"/>
</dbReference>
<comment type="similarity">
    <text evidence="1">Belongs to the short-chain dehydrogenases/reductases (SDR) family.</text>
</comment>
<evidence type="ECO:0000313" key="4">
    <source>
        <dbReference type="EMBL" id="MDB7983337.1"/>
    </source>
</evidence>
<dbReference type="InterPro" id="IPR020904">
    <property type="entry name" value="Sc_DH/Rdtase_CS"/>
</dbReference>
<name>A0AAW6CY72_9FIRM</name>
<dbReference type="RefSeq" id="WP_272003908.1">
    <property type="nucleotide sequence ID" value="NZ_JAQLXO010000030.1"/>
</dbReference>
<gene>
    <name evidence="4" type="ORF">PND82_10995</name>
</gene>
<dbReference type="Gene3D" id="3.40.50.720">
    <property type="entry name" value="NAD(P)-binding Rossmann-like Domain"/>
    <property type="match status" value="1"/>
</dbReference>
<dbReference type="NCBIfam" id="NF009386">
    <property type="entry name" value="PRK12745.1"/>
    <property type="match status" value="1"/>
</dbReference>
<dbReference type="InterPro" id="IPR057326">
    <property type="entry name" value="KR_dom"/>
</dbReference>
<dbReference type="InterPro" id="IPR002347">
    <property type="entry name" value="SDR_fam"/>
</dbReference>
<dbReference type="InterPro" id="IPR036291">
    <property type="entry name" value="NAD(P)-bd_dom_sf"/>
</dbReference>
<reference evidence="4" key="1">
    <citation type="submission" date="2023-01" db="EMBL/GenBank/DDBJ databases">
        <title>Human gut microbiome strain richness.</title>
        <authorList>
            <person name="Chen-Liaw A."/>
        </authorList>
    </citation>
    <scope>NUCLEOTIDE SEQUENCE</scope>
    <source>
        <strain evidence="4">D8_m1001271B151109d0_201107</strain>
    </source>
</reference>
<dbReference type="Pfam" id="PF13561">
    <property type="entry name" value="adh_short_C2"/>
    <property type="match status" value="1"/>
</dbReference>
<dbReference type="EMBL" id="JAQLXO010000030">
    <property type="protein sequence ID" value="MDB7983337.1"/>
    <property type="molecule type" value="Genomic_DNA"/>
</dbReference>
<dbReference type="GO" id="GO:0016616">
    <property type="term" value="F:oxidoreductase activity, acting on the CH-OH group of donors, NAD or NADP as acceptor"/>
    <property type="evidence" value="ECO:0007669"/>
    <property type="project" value="TreeGrafter"/>
</dbReference>
<dbReference type="Proteomes" id="UP001212981">
    <property type="component" value="Unassembled WGS sequence"/>
</dbReference>
<accession>A0AAW6CY72</accession>
<organism evidence="4 5">
    <name type="scientific">Faecalicoccus pleomorphus</name>
    <dbReference type="NCBI Taxonomy" id="1323"/>
    <lineage>
        <taxon>Bacteria</taxon>
        <taxon>Bacillati</taxon>
        <taxon>Bacillota</taxon>
        <taxon>Erysipelotrichia</taxon>
        <taxon>Erysipelotrichales</taxon>
        <taxon>Erysipelotrichaceae</taxon>
        <taxon>Faecalicoccus</taxon>
    </lineage>
</organism>
<evidence type="ECO:0000313" key="5">
    <source>
        <dbReference type="Proteomes" id="UP001212981"/>
    </source>
</evidence>
<keyword evidence="2" id="KW-0560">Oxidoreductase</keyword>
<proteinExistence type="inferred from homology"/>
<dbReference type="FunFam" id="3.40.50.720:FF:000084">
    <property type="entry name" value="Short-chain dehydrogenase reductase"/>
    <property type="match status" value="1"/>
</dbReference>
<evidence type="ECO:0000256" key="2">
    <source>
        <dbReference type="ARBA" id="ARBA00023002"/>
    </source>
</evidence>
<evidence type="ECO:0000256" key="1">
    <source>
        <dbReference type="ARBA" id="ARBA00006484"/>
    </source>
</evidence>
<dbReference type="PRINTS" id="PR00081">
    <property type="entry name" value="GDHRDH"/>
</dbReference>
<dbReference type="PANTHER" id="PTHR42760">
    <property type="entry name" value="SHORT-CHAIN DEHYDROGENASES/REDUCTASES FAMILY MEMBER"/>
    <property type="match status" value="1"/>
</dbReference>
<dbReference type="GO" id="GO:0008206">
    <property type="term" value="P:bile acid metabolic process"/>
    <property type="evidence" value="ECO:0007669"/>
    <property type="project" value="UniProtKB-ARBA"/>
</dbReference>
<sequence>MRKTAIITGGSRGIGYAIARQLGLDGCQVVIFATGSEDKYVAALNDLKKEGIPVHYVQGSLDNKADREKLVRETIKKFGRIDILVNNAGVAPKERNDLLEMTEESFDRVIGINTKGTMFLTQLVAKQMIKQTKIFKTKGHIVNVGSCSAEVSSTSRGEYCISKAAVSMITTLYADRLACEGIIVNEVRPGVIKTDMTSVVKEKYDKLFSNGTFPIARWGNPSDVANLVSIFCSEKITYTTGNYVDVDGGFHIKRL</sequence>
<comment type="caution">
    <text evidence="4">The sequence shown here is derived from an EMBL/GenBank/DDBJ whole genome shotgun (WGS) entry which is preliminary data.</text>
</comment>
<feature type="domain" description="Ketoreductase" evidence="3">
    <location>
        <begin position="3"/>
        <end position="188"/>
    </location>
</feature>
<dbReference type="AlphaFoldDB" id="A0AAW6CY72"/>
<dbReference type="SMART" id="SM00822">
    <property type="entry name" value="PKS_KR"/>
    <property type="match status" value="1"/>
</dbReference>
<dbReference type="PRINTS" id="PR00080">
    <property type="entry name" value="SDRFAMILY"/>
</dbReference>
<dbReference type="SUPFAM" id="SSF51735">
    <property type="entry name" value="NAD(P)-binding Rossmann-fold domains"/>
    <property type="match status" value="1"/>
</dbReference>
<evidence type="ECO:0000259" key="3">
    <source>
        <dbReference type="SMART" id="SM00822"/>
    </source>
</evidence>
<protein>
    <submittedName>
        <fullName evidence="4">3-ketoacyl-ACP reductase</fullName>
    </submittedName>
</protein>
<dbReference type="PROSITE" id="PS00061">
    <property type="entry name" value="ADH_SHORT"/>
    <property type="match status" value="1"/>
</dbReference>